<accession>A0AAN9IQL2</accession>
<evidence type="ECO:0000313" key="2">
    <source>
        <dbReference type="EMBL" id="KAK7284229.1"/>
    </source>
</evidence>
<comment type="caution">
    <text evidence="2">The sequence shown here is derived from an EMBL/GenBank/DDBJ whole genome shotgun (WGS) entry which is preliminary data.</text>
</comment>
<gene>
    <name evidence="2" type="ORF">RJT34_18971</name>
</gene>
<keyword evidence="3" id="KW-1185">Reference proteome</keyword>
<name>A0AAN9IQL2_CLITE</name>
<sequence length="243" mass="26697">MRPETNFNCCQRYFQESSSAETRNTIQQVDHPNNLPATFLQCKERPSISSTKLSDTSSKIFSNNSYDLSLSTPQSNDKHPSMSQSLTTRIAEPSNLALPKHENKDGTLTNADIGASRDKMIDSASLVIDKLACGKPLPQKETRPLLHTLLVADPLPLQQLHFPLSSSSGLPLSGIRDNNYNTNMDDVENGFIPTSLSLAFQGNSCGPSQSFGLSVKNESVSYVNMDSNMMHNHALVGKKRKLL</sequence>
<evidence type="ECO:0000313" key="3">
    <source>
        <dbReference type="Proteomes" id="UP001359559"/>
    </source>
</evidence>
<proteinExistence type="predicted"/>
<organism evidence="2 3">
    <name type="scientific">Clitoria ternatea</name>
    <name type="common">Butterfly pea</name>
    <dbReference type="NCBI Taxonomy" id="43366"/>
    <lineage>
        <taxon>Eukaryota</taxon>
        <taxon>Viridiplantae</taxon>
        <taxon>Streptophyta</taxon>
        <taxon>Embryophyta</taxon>
        <taxon>Tracheophyta</taxon>
        <taxon>Spermatophyta</taxon>
        <taxon>Magnoliopsida</taxon>
        <taxon>eudicotyledons</taxon>
        <taxon>Gunneridae</taxon>
        <taxon>Pentapetalae</taxon>
        <taxon>rosids</taxon>
        <taxon>fabids</taxon>
        <taxon>Fabales</taxon>
        <taxon>Fabaceae</taxon>
        <taxon>Papilionoideae</taxon>
        <taxon>50 kb inversion clade</taxon>
        <taxon>NPAAA clade</taxon>
        <taxon>indigoferoid/millettioid clade</taxon>
        <taxon>Phaseoleae</taxon>
        <taxon>Clitoria</taxon>
    </lineage>
</organism>
<dbReference type="Proteomes" id="UP001359559">
    <property type="component" value="Unassembled WGS sequence"/>
</dbReference>
<protein>
    <submittedName>
        <fullName evidence="2">Uncharacterized protein</fullName>
    </submittedName>
</protein>
<dbReference type="AlphaFoldDB" id="A0AAN9IQL2"/>
<evidence type="ECO:0000256" key="1">
    <source>
        <dbReference type="SAM" id="MobiDB-lite"/>
    </source>
</evidence>
<feature type="region of interest" description="Disordered" evidence="1">
    <location>
        <begin position="68"/>
        <end position="87"/>
    </location>
</feature>
<reference evidence="2 3" key="1">
    <citation type="submission" date="2024-01" db="EMBL/GenBank/DDBJ databases">
        <title>The genomes of 5 underutilized Papilionoideae crops provide insights into root nodulation and disease resistance.</title>
        <authorList>
            <person name="Yuan L."/>
        </authorList>
    </citation>
    <scope>NUCLEOTIDE SEQUENCE [LARGE SCALE GENOMIC DNA]</scope>
    <source>
        <strain evidence="2">LY-2023</strain>
        <tissue evidence="2">Leaf</tissue>
    </source>
</reference>
<dbReference type="EMBL" id="JAYKXN010000005">
    <property type="protein sequence ID" value="KAK7284229.1"/>
    <property type="molecule type" value="Genomic_DNA"/>
</dbReference>